<proteinExistence type="predicted"/>
<sequence>MSEVDSIRFATFNASLNRNSEGQLITDLSTPNNTQAQTVAEIIQRNNPDVLLVNEFDFDAGGEAAQLFQDNYLSVSQNGANPVEYPYFYVAPSNTGIASGFDLNNNATVVTTPGAPGYGDDALGFGNFPGQYGMVIYSKHPIDTENVRTFQNFLWQDMPGALLPDNPNTPEASDWYSPEELEVFRLSSKSHWDIPIEVNGETIHVLASHPTPPTFDGPEDRNGQRNHDEIRFWSDYITPGEGSYIYDDAGDYGGLAPGSRFVIMGDQNADPNDGDSVDNAIRQLLDNPLINTSITPSSEGGPEQAALQGGANASHITDPAFDTADFADGAPGNLRVDYVLPSQNLEITDAAVFWPESTEPQFPLVGTFNPNVPGGFPSSDHRLVRVDVTSEASTSDFNRQTVSNVEFIGEVTFPTGFTFEGTQVGGLSGIAYDRFNNVFYSISDDRSQFNPARFYTLSIDLSDGRLDNGDVQFQDVTTITDENGQPFVPNSLDPEGIAFSERGTLFISSEGERSASRLIDPFINEFSLQGQQFNELPVPDRFNPTGIGTNDPGIRNNLAFESLTITPNQRFLFTATENALVQDGPAATLTNGSPSRIVQYDLQTGEAVGEFLYITNPVADAPNPAGSFSTNGLVEILALDNNGTFLTLERSFSTGVGNSVKLYQTSILGATDINDLDSVNGVDVDAAQKRLLLDFGDLGITLDNLEGITLGPQLEDGRQTLVVVADNNFSSTQFTQVLSFALDVDTIAGAEPLVGGDANDSLYGDNANDTIQGGTGNDQIFGGEGVNTLFGDSGDDLIYGGSQADTVTGGTGNDTIYASEGNNTVFGSAGDDIIYSGSGNDEINGGTGNDTIWLGGGQDTIVLARGNGVDTINNVQLGQTQIGLSGGLTFNDLAIAQADGATLISAGNELLASLIWVQASSLSASNFVTV</sequence>
<evidence type="ECO:0000313" key="4">
    <source>
        <dbReference type="EMBL" id="MBW4546404.1"/>
    </source>
</evidence>
<dbReference type="SUPFAM" id="SSF101908">
    <property type="entry name" value="Putative isomerase YbhE"/>
    <property type="match status" value="1"/>
</dbReference>
<dbReference type="AlphaFoldDB" id="A0A951UB26"/>
<evidence type="ECO:0000313" key="5">
    <source>
        <dbReference type="Proteomes" id="UP000753908"/>
    </source>
</evidence>
<dbReference type="InterPro" id="IPR011049">
    <property type="entry name" value="Serralysin-like_metalloprot_C"/>
</dbReference>
<name>A0A951UB26_9CYAN</name>
<dbReference type="Gene3D" id="2.150.10.10">
    <property type="entry name" value="Serralysin-like metalloprotease, C-terminal"/>
    <property type="match status" value="2"/>
</dbReference>
<dbReference type="SUPFAM" id="SSF56219">
    <property type="entry name" value="DNase I-like"/>
    <property type="match status" value="1"/>
</dbReference>
<reference evidence="4" key="2">
    <citation type="journal article" date="2022" name="Microbiol. Resour. Announc.">
        <title>Metagenome Sequencing to Explore Phylogenomics of Terrestrial Cyanobacteria.</title>
        <authorList>
            <person name="Ward R.D."/>
            <person name="Stajich J.E."/>
            <person name="Johansen J.R."/>
            <person name="Huntemann M."/>
            <person name="Clum A."/>
            <person name="Foster B."/>
            <person name="Foster B."/>
            <person name="Roux S."/>
            <person name="Palaniappan K."/>
            <person name="Varghese N."/>
            <person name="Mukherjee S."/>
            <person name="Reddy T.B.K."/>
            <person name="Daum C."/>
            <person name="Copeland A."/>
            <person name="Chen I.A."/>
            <person name="Ivanova N.N."/>
            <person name="Kyrpides N.C."/>
            <person name="Shapiro N."/>
            <person name="Eloe-Fadrosh E.A."/>
            <person name="Pietrasiak N."/>
        </authorList>
    </citation>
    <scope>NUCLEOTIDE SEQUENCE</scope>
    <source>
        <strain evidence="4">CPER-KK1</strain>
    </source>
</reference>
<dbReference type="GO" id="GO:0005509">
    <property type="term" value="F:calcium ion binding"/>
    <property type="evidence" value="ECO:0007669"/>
    <property type="project" value="InterPro"/>
</dbReference>
<accession>A0A951UB26</accession>
<dbReference type="PANTHER" id="PTHR37957:SF1">
    <property type="entry name" value="PHYTASE-LIKE DOMAIN-CONTAINING PROTEIN"/>
    <property type="match status" value="1"/>
</dbReference>
<dbReference type="InterPro" id="IPR027372">
    <property type="entry name" value="Phytase-like_dom"/>
</dbReference>
<dbReference type="Proteomes" id="UP000753908">
    <property type="component" value="Unassembled WGS sequence"/>
</dbReference>
<dbReference type="PANTHER" id="PTHR37957">
    <property type="entry name" value="BLR7070 PROTEIN"/>
    <property type="match status" value="1"/>
</dbReference>
<feature type="domain" description="Endonuclease/exonuclease/phosphatase" evidence="2">
    <location>
        <begin position="11"/>
        <end position="381"/>
    </location>
</feature>
<evidence type="ECO:0000259" key="2">
    <source>
        <dbReference type="Pfam" id="PF03372"/>
    </source>
</evidence>
<dbReference type="InterPro" id="IPR018511">
    <property type="entry name" value="Hemolysin-typ_Ca-bd_CS"/>
</dbReference>
<protein>
    <submittedName>
        <fullName evidence="4">Esterase-like activity of phytase family protein</fullName>
    </submittedName>
</protein>
<dbReference type="Pfam" id="PF13449">
    <property type="entry name" value="Phytase-like"/>
    <property type="match status" value="1"/>
</dbReference>
<evidence type="ECO:0000259" key="3">
    <source>
        <dbReference type="Pfam" id="PF13449"/>
    </source>
</evidence>
<dbReference type="Pfam" id="PF03372">
    <property type="entry name" value="Exo_endo_phos"/>
    <property type="match status" value="1"/>
</dbReference>
<organism evidence="4 5">
    <name type="scientific">Symplocastrum torsivum CPER-KK1</name>
    <dbReference type="NCBI Taxonomy" id="450513"/>
    <lineage>
        <taxon>Bacteria</taxon>
        <taxon>Bacillati</taxon>
        <taxon>Cyanobacteriota</taxon>
        <taxon>Cyanophyceae</taxon>
        <taxon>Oscillatoriophycideae</taxon>
        <taxon>Oscillatoriales</taxon>
        <taxon>Microcoleaceae</taxon>
        <taxon>Symplocastrum</taxon>
    </lineage>
</organism>
<feature type="domain" description="Phytase-like" evidence="3">
    <location>
        <begin position="422"/>
        <end position="729"/>
    </location>
</feature>
<dbReference type="PRINTS" id="PR00313">
    <property type="entry name" value="CABNDNGRPT"/>
</dbReference>
<dbReference type="InterPro" id="IPR005135">
    <property type="entry name" value="Endo/exonuclease/phosphatase"/>
</dbReference>
<reference evidence="4" key="1">
    <citation type="submission" date="2021-05" db="EMBL/GenBank/DDBJ databases">
        <authorList>
            <person name="Pietrasiak N."/>
            <person name="Ward R."/>
            <person name="Stajich J.E."/>
            <person name="Kurbessoian T."/>
        </authorList>
    </citation>
    <scope>NUCLEOTIDE SEQUENCE</scope>
    <source>
        <strain evidence="4">CPER-KK1</strain>
    </source>
</reference>
<dbReference type="PROSITE" id="PS00330">
    <property type="entry name" value="HEMOLYSIN_CALCIUM"/>
    <property type="match status" value="1"/>
</dbReference>
<dbReference type="SUPFAM" id="SSF51120">
    <property type="entry name" value="beta-Roll"/>
    <property type="match status" value="2"/>
</dbReference>
<dbReference type="Gene3D" id="3.60.10.10">
    <property type="entry name" value="Endonuclease/exonuclease/phosphatase"/>
    <property type="match status" value="1"/>
</dbReference>
<dbReference type="EMBL" id="JAHHIF010000024">
    <property type="protein sequence ID" value="MBW4546404.1"/>
    <property type="molecule type" value="Genomic_DNA"/>
</dbReference>
<gene>
    <name evidence="4" type="ORF">KME25_18445</name>
</gene>
<dbReference type="Pfam" id="PF00353">
    <property type="entry name" value="HemolysinCabind"/>
    <property type="match status" value="2"/>
</dbReference>
<dbReference type="GO" id="GO:0003824">
    <property type="term" value="F:catalytic activity"/>
    <property type="evidence" value="ECO:0007669"/>
    <property type="project" value="InterPro"/>
</dbReference>
<comment type="caution">
    <text evidence="4">The sequence shown here is derived from an EMBL/GenBank/DDBJ whole genome shotgun (WGS) entry which is preliminary data.</text>
</comment>
<feature type="region of interest" description="Disordered" evidence="1">
    <location>
        <begin position="292"/>
        <end position="314"/>
    </location>
</feature>
<evidence type="ECO:0000256" key="1">
    <source>
        <dbReference type="SAM" id="MobiDB-lite"/>
    </source>
</evidence>
<dbReference type="InterPro" id="IPR001343">
    <property type="entry name" value="Hemolysn_Ca-bd"/>
</dbReference>
<dbReference type="InterPro" id="IPR036691">
    <property type="entry name" value="Endo/exonu/phosph_ase_sf"/>
</dbReference>